<sequence>MVAQCPNSQQVKAEHQRPGGLTQFIELPLWKWDMINMDFITGLPRTPRRYDAIWMAPYKALYGRKCRSLISWFEVGEAELLGPNLVQKAMEKIKLIRDQLCTAQSRQKSYAYVRRRDIEFDVEDWCIGDPLHITPIEDIHIAEDLSYAKVPVAIFDRQVRKLRTKEVASVKVLWRNNNIEEMTWEAEEEMRKKDPHLFMT</sequence>
<organism evidence="1 2">
    <name type="scientific">Nicotiana tabacum</name>
    <name type="common">Common tobacco</name>
    <dbReference type="NCBI Taxonomy" id="4097"/>
    <lineage>
        <taxon>Eukaryota</taxon>
        <taxon>Viridiplantae</taxon>
        <taxon>Streptophyta</taxon>
        <taxon>Embryophyta</taxon>
        <taxon>Tracheophyta</taxon>
        <taxon>Spermatophyta</taxon>
        <taxon>Magnoliopsida</taxon>
        <taxon>eudicotyledons</taxon>
        <taxon>Gunneridae</taxon>
        <taxon>Pentapetalae</taxon>
        <taxon>asterids</taxon>
        <taxon>lamiids</taxon>
        <taxon>Solanales</taxon>
        <taxon>Solanaceae</taxon>
        <taxon>Nicotianoideae</taxon>
        <taxon>Nicotianeae</taxon>
        <taxon>Nicotiana</taxon>
    </lineage>
</organism>
<reference evidence="2" key="2">
    <citation type="submission" date="2025-08" db="UniProtKB">
        <authorList>
            <consortium name="RefSeq"/>
        </authorList>
    </citation>
    <scope>IDENTIFICATION</scope>
    <source>
        <tissue evidence="2">Leaf</tissue>
    </source>
</reference>
<dbReference type="Proteomes" id="UP000790787">
    <property type="component" value="Chromosome 20"/>
</dbReference>
<gene>
    <name evidence="2" type="primary">LOC142174438</name>
</gene>
<keyword evidence="1" id="KW-1185">Reference proteome</keyword>
<evidence type="ECO:0000313" key="2">
    <source>
        <dbReference type="RefSeq" id="XP_075096332.1"/>
    </source>
</evidence>
<protein>
    <submittedName>
        <fullName evidence="2">Uncharacterized protein LOC142174438</fullName>
    </submittedName>
</protein>
<name>A0AC58TGK8_TOBAC</name>
<reference evidence="1" key="1">
    <citation type="journal article" date="2014" name="Nat. Commun.">
        <title>The tobacco genome sequence and its comparison with those of tomato and potato.</title>
        <authorList>
            <person name="Sierro N."/>
            <person name="Battey J.N."/>
            <person name="Ouadi S."/>
            <person name="Bakaher N."/>
            <person name="Bovet L."/>
            <person name="Willig A."/>
            <person name="Goepfert S."/>
            <person name="Peitsch M.C."/>
            <person name="Ivanov N.V."/>
        </authorList>
    </citation>
    <scope>NUCLEOTIDE SEQUENCE [LARGE SCALE GENOMIC DNA]</scope>
</reference>
<proteinExistence type="predicted"/>
<evidence type="ECO:0000313" key="1">
    <source>
        <dbReference type="Proteomes" id="UP000790787"/>
    </source>
</evidence>
<dbReference type="RefSeq" id="XP_075096332.1">
    <property type="nucleotide sequence ID" value="XM_075240231.1"/>
</dbReference>
<accession>A0AC58TGK8</accession>